<dbReference type="EMBL" id="JBHSMC010000001">
    <property type="protein sequence ID" value="MFC5463328.1"/>
    <property type="molecule type" value="Genomic_DNA"/>
</dbReference>
<evidence type="ECO:0000313" key="13">
    <source>
        <dbReference type="Proteomes" id="UP001596147"/>
    </source>
</evidence>
<name>A0ABW0LEX7_9BACI</name>
<dbReference type="InterPro" id="IPR008927">
    <property type="entry name" value="6-PGluconate_DH-like_C_sf"/>
</dbReference>
<comment type="pathway">
    <text evidence="1">Amino-acid biosynthesis; L-tyrosine biosynthesis; (4-hydroxyphenyl)pyruvate from prephenate (NAD(+) route): step 1/1.</text>
</comment>
<evidence type="ECO:0000256" key="6">
    <source>
        <dbReference type="ARBA" id="ARBA00023002"/>
    </source>
</evidence>
<keyword evidence="6 12" id="KW-0560">Oxidoreductase</keyword>
<dbReference type="EC" id="1.3.1.12" evidence="3"/>
<evidence type="ECO:0000256" key="9">
    <source>
        <dbReference type="ARBA" id="ARBA00049260"/>
    </source>
</evidence>
<dbReference type="CDD" id="cd04909">
    <property type="entry name" value="ACT_PDH-BS"/>
    <property type="match status" value="1"/>
</dbReference>
<dbReference type="InterPro" id="IPR002912">
    <property type="entry name" value="ACT_dom"/>
</dbReference>
<dbReference type="InterPro" id="IPR046826">
    <property type="entry name" value="PDH_N"/>
</dbReference>
<keyword evidence="8" id="KW-0028">Amino-acid biosynthesis</keyword>
<dbReference type="Pfam" id="PF01842">
    <property type="entry name" value="ACT"/>
    <property type="match status" value="1"/>
</dbReference>
<gene>
    <name evidence="12" type="ORF">ACFPM4_01030</name>
</gene>
<organism evidence="12 13">
    <name type="scientific">Lederbergia graminis</name>
    <dbReference type="NCBI Taxonomy" id="735518"/>
    <lineage>
        <taxon>Bacteria</taxon>
        <taxon>Bacillati</taxon>
        <taxon>Bacillota</taxon>
        <taxon>Bacilli</taxon>
        <taxon>Bacillales</taxon>
        <taxon>Bacillaceae</taxon>
        <taxon>Lederbergia</taxon>
    </lineage>
</organism>
<proteinExistence type="inferred from homology"/>
<keyword evidence="5" id="KW-0827">Tyrosine biosynthesis</keyword>
<keyword evidence="13" id="KW-1185">Reference proteome</keyword>
<dbReference type="NCBIfam" id="NF005107">
    <property type="entry name" value="PRK06545.1-5"/>
    <property type="match status" value="1"/>
</dbReference>
<feature type="domain" description="Prephenate/arogenate dehydrogenase" evidence="10">
    <location>
        <begin position="5"/>
        <end position="294"/>
    </location>
</feature>
<evidence type="ECO:0000313" key="12">
    <source>
        <dbReference type="EMBL" id="MFC5463328.1"/>
    </source>
</evidence>
<dbReference type="SUPFAM" id="SSF51735">
    <property type="entry name" value="NAD(P)-binding Rossmann-fold domains"/>
    <property type="match status" value="1"/>
</dbReference>
<dbReference type="InterPro" id="IPR046825">
    <property type="entry name" value="PDH_C"/>
</dbReference>
<evidence type="ECO:0000259" key="10">
    <source>
        <dbReference type="PROSITE" id="PS51176"/>
    </source>
</evidence>
<dbReference type="SUPFAM" id="SSF55021">
    <property type="entry name" value="ACT-like"/>
    <property type="match status" value="1"/>
</dbReference>
<reference evidence="13" key="1">
    <citation type="journal article" date="2019" name="Int. J. Syst. Evol. Microbiol.">
        <title>The Global Catalogue of Microorganisms (GCM) 10K type strain sequencing project: providing services to taxonomists for standard genome sequencing and annotation.</title>
        <authorList>
            <consortium name="The Broad Institute Genomics Platform"/>
            <consortium name="The Broad Institute Genome Sequencing Center for Infectious Disease"/>
            <person name="Wu L."/>
            <person name="Ma J."/>
        </authorList>
    </citation>
    <scope>NUCLEOTIDE SEQUENCE [LARGE SCALE GENOMIC DNA]</scope>
    <source>
        <strain evidence="13">CGMCC 1.12237</strain>
    </source>
</reference>
<dbReference type="GO" id="GO:0008977">
    <property type="term" value="F:prephenate dehydrogenase (NAD+) activity"/>
    <property type="evidence" value="ECO:0007669"/>
    <property type="project" value="UniProtKB-EC"/>
</dbReference>
<dbReference type="Gene3D" id="3.30.70.260">
    <property type="match status" value="1"/>
</dbReference>
<dbReference type="Pfam" id="PF20463">
    <property type="entry name" value="PDH_C"/>
    <property type="match status" value="1"/>
</dbReference>
<dbReference type="Proteomes" id="UP001596147">
    <property type="component" value="Unassembled WGS sequence"/>
</dbReference>
<dbReference type="PROSITE" id="PS51176">
    <property type="entry name" value="PDH_ADH"/>
    <property type="match status" value="1"/>
</dbReference>
<evidence type="ECO:0000256" key="8">
    <source>
        <dbReference type="ARBA" id="ARBA00023141"/>
    </source>
</evidence>
<protein>
    <recommendedName>
        <fullName evidence="4">Prephenate dehydrogenase</fullName>
        <ecNumber evidence="3">1.3.1.12</ecNumber>
    </recommendedName>
</protein>
<comment type="catalytic activity">
    <reaction evidence="9">
        <text>prephenate + NAD(+) = 3-(4-hydroxyphenyl)pyruvate + CO2 + NADH</text>
        <dbReference type="Rhea" id="RHEA:13869"/>
        <dbReference type="ChEBI" id="CHEBI:16526"/>
        <dbReference type="ChEBI" id="CHEBI:29934"/>
        <dbReference type="ChEBI" id="CHEBI:36242"/>
        <dbReference type="ChEBI" id="CHEBI:57540"/>
        <dbReference type="ChEBI" id="CHEBI:57945"/>
        <dbReference type="EC" id="1.3.1.12"/>
    </reaction>
</comment>
<evidence type="ECO:0000256" key="3">
    <source>
        <dbReference type="ARBA" id="ARBA00012068"/>
    </source>
</evidence>
<keyword evidence="7" id="KW-0520">NAD</keyword>
<evidence type="ECO:0000256" key="2">
    <source>
        <dbReference type="ARBA" id="ARBA00007964"/>
    </source>
</evidence>
<dbReference type="InterPro" id="IPR045865">
    <property type="entry name" value="ACT-like_dom_sf"/>
</dbReference>
<feature type="domain" description="ACT" evidence="11">
    <location>
        <begin position="299"/>
        <end position="369"/>
    </location>
</feature>
<evidence type="ECO:0000259" key="11">
    <source>
        <dbReference type="PROSITE" id="PS51671"/>
    </source>
</evidence>
<evidence type="ECO:0000256" key="7">
    <source>
        <dbReference type="ARBA" id="ARBA00023027"/>
    </source>
</evidence>
<dbReference type="Pfam" id="PF02153">
    <property type="entry name" value="PDH_N"/>
    <property type="match status" value="1"/>
</dbReference>
<dbReference type="InterPro" id="IPR003099">
    <property type="entry name" value="Prephen_DH"/>
</dbReference>
<comment type="caution">
    <text evidence="12">The sequence shown here is derived from an EMBL/GenBank/DDBJ whole genome shotgun (WGS) entry which is preliminary data.</text>
</comment>
<comment type="similarity">
    <text evidence="2">Belongs to the prephenate/arogenate dehydrogenase family.</text>
</comment>
<evidence type="ECO:0000256" key="1">
    <source>
        <dbReference type="ARBA" id="ARBA00005067"/>
    </source>
</evidence>
<accession>A0ABW0LEX7</accession>
<dbReference type="RefSeq" id="WP_144919850.1">
    <property type="nucleotide sequence ID" value="NZ_JBHSMC010000001.1"/>
</dbReference>
<sequence>MSEKGRVLLIGVGLIGGSVALAIKKEHKEATIIGFDVNHDNCMLAQKLNIIDVCTGNFQEEASLADLIILACPVEKAEQCLEVLSTLPLKEDVIITDVCSTKSKMMEKAEQYFTGNVTFIGGHPMAGSHKVGPGSARAHLFENAYYIITPSSTTPQTKINKLKSWLIGTNANFIIMDPDEHDLVTGVVSHFPHIIAASLVRHVQQHAASNDHVNFLAAGGFRDITRIASSSPEMWRDIVRHNQPKLLTLLDEWMAEMQDVRNLLMEGDSELIFDYFHGAKKYRDSLPVRAKGAITSFYDLFVDVEDTPGVISDITTLLAKEHISITNIRIIEAREDVYGVLRLSFQTEQDLNRAKVSLENKGYETYISM</sequence>
<dbReference type="SUPFAM" id="SSF48179">
    <property type="entry name" value="6-phosphogluconate dehydrogenase C-terminal domain-like"/>
    <property type="match status" value="1"/>
</dbReference>
<dbReference type="Gene3D" id="3.40.50.720">
    <property type="entry name" value="NAD(P)-binding Rossmann-like Domain"/>
    <property type="match status" value="1"/>
</dbReference>
<dbReference type="Gene3D" id="1.10.3660.10">
    <property type="entry name" value="6-phosphogluconate dehydrogenase C-terminal like domain"/>
    <property type="match status" value="1"/>
</dbReference>
<evidence type="ECO:0000256" key="4">
    <source>
        <dbReference type="ARBA" id="ARBA00016891"/>
    </source>
</evidence>
<dbReference type="InterPro" id="IPR050812">
    <property type="entry name" value="Preph/Arog_dehydrog"/>
</dbReference>
<dbReference type="InterPro" id="IPR036291">
    <property type="entry name" value="NAD(P)-bd_dom_sf"/>
</dbReference>
<dbReference type="PANTHER" id="PTHR21363:SF0">
    <property type="entry name" value="PREPHENATE DEHYDROGENASE [NADP(+)]"/>
    <property type="match status" value="1"/>
</dbReference>
<keyword evidence="8" id="KW-0057">Aromatic amino acid biosynthesis</keyword>
<evidence type="ECO:0000256" key="5">
    <source>
        <dbReference type="ARBA" id="ARBA00022498"/>
    </source>
</evidence>
<dbReference type="PANTHER" id="PTHR21363">
    <property type="entry name" value="PREPHENATE DEHYDROGENASE"/>
    <property type="match status" value="1"/>
</dbReference>
<dbReference type="PROSITE" id="PS51671">
    <property type="entry name" value="ACT"/>
    <property type="match status" value="1"/>
</dbReference>